<dbReference type="InterPro" id="IPR051689">
    <property type="entry name" value="Sterol_desaturase/TMEM195"/>
</dbReference>
<name>A0ABQ9ESA0_TEGGR</name>
<feature type="domain" description="Fatty acid hydroxylase" evidence="7">
    <location>
        <begin position="142"/>
        <end position="182"/>
    </location>
</feature>
<evidence type="ECO:0000256" key="2">
    <source>
        <dbReference type="ARBA" id="ARBA00022692"/>
    </source>
</evidence>
<evidence type="ECO:0000256" key="3">
    <source>
        <dbReference type="ARBA" id="ARBA00022989"/>
    </source>
</evidence>
<dbReference type="Proteomes" id="UP001217089">
    <property type="component" value="Unassembled WGS sequence"/>
</dbReference>
<dbReference type="PANTHER" id="PTHR21624:SF1">
    <property type="entry name" value="ALKYLGLYCEROL MONOOXYGENASE"/>
    <property type="match status" value="1"/>
</dbReference>
<keyword evidence="6" id="KW-0472">Membrane</keyword>
<organism evidence="8 9">
    <name type="scientific">Tegillarca granosa</name>
    <name type="common">Malaysian cockle</name>
    <name type="synonym">Anadara granosa</name>
    <dbReference type="NCBI Taxonomy" id="220873"/>
    <lineage>
        <taxon>Eukaryota</taxon>
        <taxon>Metazoa</taxon>
        <taxon>Spiralia</taxon>
        <taxon>Lophotrochozoa</taxon>
        <taxon>Mollusca</taxon>
        <taxon>Bivalvia</taxon>
        <taxon>Autobranchia</taxon>
        <taxon>Pteriomorphia</taxon>
        <taxon>Arcoida</taxon>
        <taxon>Arcoidea</taxon>
        <taxon>Arcidae</taxon>
        <taxon>Tegillarca</taxon>
    </lineage>
</organism>
<protein>
    <recommendedName>
        <fullName evidence="7">Fatty acid hydroxylase domain-containing protein</fullName>
    </recommendedName>
</protein>
<feature type="non-terminal residue" evidence="8">
    <location>
        <position position="232"/>
    </location>
</feature>
<keyword evidence="4" id="KW-0560">Oxidoreductase</keyword>
<feature type="domain" description="Fatty acid hydroxylase" evidence="7">
    <location>
        <begin position="69"/>
        <end position="136"/>
    </location>
</feature>
<sequence>MILVILEVPLLIWQKRKLPRFNDGFSSIANGILSQLHSLLFRSTELAAYMWMYDRYNIISLPWNNPWTWLLGFVGVDFCYYWVHRCGHEVNIMWAGHQVHHSSEDYNLTTALRQSAFHKYTMWMFYLPLALVMPPSVIRTLGPLEWIFNTPSHHRVHHGRNRYCIDKNYGGTLIIFDRIFGTFEAEKDEVVYGLVHNINSWDPLYSQMSVIWRGPGWLPGKPRLGLPEDIPN</sequence>
<evidence type="ECO:0000313" key="9">
    <source>
        <dbReference type="Proteomes" id="UP001217089"/>
    </source>
</evidence>
<dbReference type="Pfam" id="PF04116">
    <property type="entry name" value="FA_hydroxylase"/>
    <property type="match status" value="2"/>
</dbReference>
<keyword evidence="2" id="KW-0812">Transmembrane</keyword>
<keyword evidence="9" id="KW-1185">Reference proteome</keyword>
<evidence type="ECO:0000313" key="8">
    <source>
        <dbReference type="EMBL" id="KAJ8307261.1"/>
    </source>
</evidence>
<dbReference type="EMBL" id="JARBDR010000793">
    <property type="protein sequence ID" value="KAJ8307261.1"/>
    <property type="molecule type" value="Genomic_DNA"/>
</dbReference>
<evidence type="ECO:0000256" key="4">
    <source>
        <dbReference type="ARBA" id="ARBA00023002"/>
    </source>
</evidence>
<dbReference type="PANTHER" id="PTHR21624">
    <property type="entry name" value="STEROL DESATURASE-RELATED PROTEIN"/>
    <property type="match status" value="1"/>
</dbReference>
<evidence type="ECO:0000256" key="5">
    <source>
        <dbReference type="ARBA" id="ARBA00023098"/>
    </source>
</evidence>
<comment type="subcellular location">
    <subcellularLocation>
        <location evidence="1">Endomembrane system</location>
        <topology evidence="1">Multi-pass membrane protein</topology>
    </subcellularLocation>
</comment>
<keyword evidence="5" id="KW-0443">Lipid metabolism</keyword>
<evidence type="ECO:0000256" key="6">
    <source>
        <dbReference type="ARBA" id="ARBA00023136"/>
    </source>
</evidence>
<evidence type="ECO:0000256" key="1">
    <source>
        <dbReference type="ARBA" id="ARBA00004127"/>
    </source>
</evidence>
<evidence type="ECO:0000259" key="7">
    <source>
        <dbReference type="Pfam" id="PF04116"/>
    </source>
</evidence>
<proteinExistence type="predicted"/>
<keyword evidence="3" id="KW-1133">Transmembrane helix</keyword>
<dbReference type="InterPro" id="IPR006694">
    <property type="entry name" value="Fatty_acid_hydroxylase"/>
</dbReference>
<comment type="caution">
    <text evidence="8">The sequence shown here is derived from an EMBL/GenBank/DDBJ whole genome shotgun (WGS) entry which is preliminary data.</text>
</comment>
<accession>A0ABQ9ESA0</accession>
<gene>
    <name evidence="8" type="ORF">KUTeg_015345</name>
</gene>
<reference evidence="8 9" key="1">
    <citation type="submission" date="2022-12" db="EMBL/GenBank/DDBJ databases">
        <title>Chromosome-level genome of Tegillarca granosa.</title>
        <authorList>
            <person name="Kim J."/>
        </authorList>
    </citation>
    <scope>NUCLEOTIDE SEQUENCE [LARGE SCALE GENOMIC DNA]</scope>
    <source>
        <strain evidence="8">Teg-2019</strain>
        <tissue evidence="8">Adductor muscle</tissue>
    </source>
</reference>